<keyword evidence="2" id="KW-0805">Transcription regulation</keyword>
<dbReference type="CDD" id="cd06171">
    <property type="entry name" value="Sigma70_r4"/>
    <property type="match status" value="1"/>
</dbReference>
<dbReference type="InterPro" id="IPR007627">
    <property type="entry name" value="RNA_pol_sigma70_r2"/>
</dbReference>
<evidence type="ECO:0000313" key="7">
    <source>
        <dbReference type="EMBL" id="SNV37701.1"/>
    </source>
</evidence>
<accession>A0AAJ4X8G5</accession>
<sequence length="167" mass="19812">MNNDFIKNEVLVHSDTLLHYANKFTKDQNEAEDLLQDTLMKVIRYQEKFEESTNLLGWIYTIMKNIFINRCRKNRVERNYASTVLPASDPSKQQSQNKSIDNFLGQDIDSVLISIHEKYYLPFIMFFEGYKYYEIAEHLGIPEGTVKTRIHTARKLLQEKLKSYRFS</sequence>
<name>A0AAJ4X8G5_9SPHI</name>
<feature type="domain" description="RNA polymerase sigma factor 70 region 4 type 2" evidence="6">
    <location>
        <begin position="117"/>
        <end position="157"/>
    </location>
</feature>
<proteinExistence type="inferred from homology"/>
<keyword evidence="4" id="KW-0804">Transcription</keyword>
<dbReference type="InterPro" id="IPR013249">
    <property type="entry name" value="RNA_pol_sigma70_r4_t2"/>
</dbReference>
<dbReference type="Pfam" id="PF04542">
    <property type="entry name" value="Sigma70_r2"/>
    <property type="match status" value="1"/>
</dbReference>
<dbReference type="InterPro" id="IPR013325">
    <property type="entry name" value="RNA_pol_sigma_r2"/>
</dbReference>
<evidence type="ECO:0000256" key="4">
    <source>
        <dbReference type="ARBA" id="ARBA00023163"/>
    </source>
</evidence>
<dbReference type="PANTHER" id="PTHR43133:SF25">
    <property type="entry name" value="RNA POLYMERASE SIGMA FACTOR RFAY-RELATED"/>
    <property type="match status" value="1"/>
</dbReference>
<dbReference type="Gene3D" id="1.10.10.10">
    <property type="entry name" value="Winged helix-like DNA-binding domain superfamily/Winged helix DNA-binding domain"/>
    <property type="match status" value="1"/>
</dbReference>
<dbReference type="AlphaFoldDB" id="A0AAJ4X8G5"/>
<dbReference type="Proteomes" id="UP000215355">
    <property type="component" value="Chromosome 1"/>
</dbReference>
<dbReference type="GO" id="GO:0006352">
    <property type="term" value="P:DNA-templated transcription initiation"/>
    <property type="evidence" value="ECO:0007669"/>
    <property type="project" value="InterPro"/>
</dbReference>
<dbReference type="Pfam" id="PF08281">
    <property type="entry name" value="Sigma70_r4_2"/>
    <property type="match status" value="1"/>
</dbReference>
<comment type="similarity">
    <text evidence="1">Belongs to the sigma-70 factor family. ECF subfamily.</text>
</comment>
<dbReference type="NCBIfam" id="TIGR02937">
    <property type="entry name" value="sigma70-ECF"/>
    <property type="match status" value="1"/>
</dbReference>
<gene>
    <name evidence="7" type="primary">sigV_1</name>
    <name evidence="7" type="ORF">SAMEA4412673_00237</name>
</gene>
<evidence type="ECO:0000256" key="3">
    <source>
        <dbReference type="ARBA" id="ARBA00023082"/>
    </source>
</evidence>
<dbReference type="Gene3D" id="1.10.1740.10">
    <property type="match status" value="1"/>
</dbReference>
<dbReference type="PANTHER" id="PTHR43133">
    <property type="entry name" value="RNA POLYMERASE ECF-TYPE SIGMA FACTO"/>
    <property type="match status" value="1"/>
</dbReference>
<dbReference type="KEGG" id="smiz:4412673_00237"/>
<dbReference type="InterPro" id="IPR039425">
    <property type="entry name" value="RNA_pol_sigma-70-like"/>
</dbReference>
<evidence type="ECO:0000256" key="2">
    <source>
        <dbReference type="ARBA" id="ARBA00023015"/>
    </source>
</evidence>
<evidence type="ECO:0000259" key="6">
    <source>
        <dbReference type="Pfam" id="PF08281"/>
    </source>
</evidence>
<dbReference type="GO" id="GO:0003677">
    <property type="term" value="F:DNA binding"/>
    <property type="evidence" value="ECO:0007669"/>
    <property type="project" value="InterPro"/>
</dbReference>
<dbReference type="EMBL" id="LT906468">
    <property type="protein sequence ID" value="SNV37701.1"/>
    <property type="molecule type" value="Genomic_DNA"/>
</dbReference>
<feature type="domain" description="RNA polymerase sigma-70 region 2" evidence="5">
    <location>
        <begin position="13"/>
        <end position="75"/>
    </location>
</feature>
<dbReference type="InterPro" id="IPR013324">
    <property type="entry name" value="RNA_pol_sigma_r3/r4-like"/>
</dbReference>
<protein>
    <submittedName>
        <fullName evidence="7">RNA polymerase sigma factor sigV</fullName>
    </submittedName>
</protein>
<dbReference type="InterPro" id="IPR014284">
    <property type="entry name" value="RNA_pol_sigma-70_dom"/>
</dbReference>
<evidence type="ECO:0000313" key="8">
    <source>
        <dbReference type="Proteomes" id="UP000215355"/>
    </source>
</evidence>
<dbReference type="GO" id="GO:0016987">
    <property type="term" value="F:sigma factor activity"/>
    <property type="evidence" value="ECO:0007669"/>
    <property type="project" value="UniProtKB-KW"/>
</dbReference>
<dbReference type="SUPFAM" id="SSF88659">
    <property type="entry name" value="Sigma3 and sigma4 domains of RNA polymerase sigma factors"/>
    <property type="match status" value="1"/>
</dbReference>
<organism evidence="7 8">
    <name type="scientific">Sphingobacterium mizutaii</name>
    <dbReference type="NCBI Taxonomy" id="1010"/>
    <lineage>
        <taxon>Bacteria</taxon>
        <taxon>Pseudomonadati</taxon>
        <taxon>Bacteroidota</taxon>
        <taxon>Sphingobacteriia</taxon>
        <taxon>Sphingobacteriales</taxon>
        <taxon>Sphingobacteriaceae</taxon>
        <taxon>Sphingobacterium</taxon>
    </lineage>
</organism>
<evidence type="ECO:0000256" key="1">
    <source>
        <dbReference type="ARBA" id="ARBA00010641"/>
    </source>
</evidence>
<reference evidence="7 8" key="1">
    <citation type="submission" date="2017-06" db="EMBL/GenBank/DDBJ databases">
        <authorList>
            <consortium name="Pathogen Informatics"/>
        </authorList>
    </citation>
    <scope>NUCLEOTIDE SEQUENCE [LARGE SCALE GENOMIC DNA]</scope>
    <source>
        <strain evidence="7 8">NCTC12149</strain>
    </source>
</reference>
<keyword evidence="3" id="KW-0731">Sigma factor</keyword>
<evidence type="ECO:0000259" key="5">
    <source>
        <dbReference type="Pfam" id="PF04542"/>
    </source>
</evidence>
<dbReference type="InterPro" id="IPR036388">
    <property type="entry name" value="WH-like_DNA-bd_sf"/>
</dbReference>
<dbReference type="RefSeq" id="WP_093100980.1">
    <property type="nucleotide sequence ID" value="NZ_FNGK01000009.1"/>
</dbReference>
<dbReference type="SUPFAM" id="SSF88946">
    <property type="entry name" value="Sigma2 domain of RNA polymerase sigma factors"/>
    <property type="match status" value="1"/>
</dbReference>